<dbReference type="EMBL" id="JAHLQT010024847">
    <property type="protein sequence ID" value="KAG7164962.1"/>
    <property type="molecule type" value="Genomic_DNA"/>
</dbReference>
<comment type="caution">
    <text evidence="2">The sequence shown here is derived from an EMBL/GenBank/DDBJ whole genome shotgun (WGS) entry which is preliminary data.</text>
</comment>
<accession>A0A8J5MVJ0</accession>
<feature type="region of interest" description="Disordered" evidence="1">
    <location>
        <begin position="1"/>
        <end position="20"/>
    </location>
</feature>
<dbReference type="AlphaFoldDB" id="A0A8J5MVJ0"/>
<evidence type="ECO:0000313" key="3">
    <source>
        <dbReference type="Proteomes" id="UP000747542"/>
    </source>
</evidence>
<proteinExistence type="predicted"/>
<evidence type="ECO:0000313" key="2">
    <source>
        <dbReference type="EMBL" id="KAG7164962.1"/>
    </source>
</evidence>
<evidence type="ECO:0000256" key="1">
    <source>
        <dbReference type="SAM" id="MobiDB-lite"/>
    </source>
</evidence>
<gene>
    <name evidence="2" type="ORF">Hamer_G004686</name>
</gene>
<sequence>MKRLAMPISPSPVPSSPTKPFQMVVNGATYPAEVP</sequence>
<reference evidence="2" key="1">
    <citation type="journal article" date="2021" name="Sci. Adv.">
        <title>The American lobster genome reveals insights on longevity, neural, and immune adaptations.</title>
        <authorList>
            <person name="Polinski J.M."/>
            <person name="Zimin A.V."/>
            <person name="Clark K.F."/>
            <person name="Kohn A.B."/>
            <person name="Sadowski N."/>
            <person name="Timp W."/>
            <person name="Ptitsyn A."/>
            <person name="Khanna P."/>
            <person name="Romanova D.Y."/>
            <person name="Williams P."/>
            <person name="Greenwood S.J."/>
            <person name="Moroz L.L."/>
            <person name="Walt D.R."/>
            <person name="Bodnar A.G."/>
        </authorList>
    </citation>
    <scope>NUCLEOTIDE SEQUENCE</scope>
    <source>
        <strain evidence="2">GMGI-L3</strain>
    </source>
</reference>
<name>A0A8J5MVJ0_HOMAM</name>
<dbReference type="Proteomes" id="UP000747542">
    <property type="component" value="Unassembled WGS sequence"/>
</dbReference>
<protein>
    <submittedName>
        <fullName evidence="2">Uncharacterized protein</fullName>
    </submittedName>
</protein>
<organism evidence="2 3">
    <name type="scientific">Homarus americanus</name>
    <name type="common">American lobster</name>
    <dbReference type="NCBI Taxonomy" id="6706"/>
    <lineage>
        <taxon>Eukaryota</taxon>
        <taxon>Metazoa</taxon>
        <taxon>Ecdysozoa</taxon>
        <taxon>Arthropoda</taxon>
        <taxon>Crustacea</taxon>
        <taxon>Multicrustacea</taxon>
        <taxon>Malacostraca</taxon>
        <taxon>Eumalacostraca</taxon>
        <taxon>Eucarida</taxon>
        <taxon>Decapoda</taxon>
        <taxon>Pleocyemata</taxon>
        <taxon>Astacidea</taxon>
        <taxon>Nephropoidea</taxon>
        <taxon>Nephropidae</taxon>
        <taxon>Homarus</taxon>
    </lineage>
</organism>
<keyword evidence="3" id="KW-1185">Reference proteome</keyword>